<protein>
    <recommendedName>
        <fullName evidence="3">histidine kinase</fullName>
        <ecNumber evidence="3">2.7.13.3</ecNumber>
    </recommendedName>
</protein>
<keyword evidence="4" id="KW-0597">Phosphoprotein</keyword>
<dbReference type="AlphaFoldDB" id="A0A1G6K233"/>
<evidence type="ECO:0000256" key="5">
    <source>
        <dbReference type="ARBA" id="ARBA00022679"/>
    </source>
</evidence>
<keyword evidence="7 14" id="KW-0418">Kinase</keyword>
<dbReference type="SUPFAM" id="SSF55874">
    <property type="entry name" value="ATPase domain of HSP90 chaperone/DNA topoisomerase II/histidine kinase"/>
    <property type="match status" value="1"/>
</dbReference>
<dbReference type="InterPro" id="IPR003594">
    <property type="entry name" value="HATPase_dom"/>
</dbReference>
<keyword evidence="10 12" id="KW-0472">Membrane</keyword>
<name>A0A1G6K233_9ACTN</name>
<dbReference type="PRINTS" id="PR00344">
    <property type="entry name" value="BCTRLSENSOR"/>
</dbReference>
<dbReference type="SUPFAM" id="SSF47384">
    <property type="entry name" value="Homodimeric domain of signal transducing histidine kinase"/>
    <property type="match status" value="1"/>
</dbReference>
<comment type="subcellular location">
    <subcellularLocation>
        <location evidence="2">Cell membrane</location>
    </subcellularLocation>
</comment>
<dbReference type="Pfam" id="PF00512">
    <property type="entry name" value="HisKA"/>
    <property type="match status" value="1"/>
</dbReference>
<feature type="domain" description="Histidine kinase" evidence="13">
    <location>
        <begin position="193"/>
        <end position="405"/>
    </location>
</feature>
<dbReference type="PROSITE" id="PS50109">
    <property type="entry name" value="HIS_KIN"/>
    <property type="match status" value="1"/>
</dbReference>
<dbReference type="EMBL" id="FMZL01000006">
    <property type="protein sequence ID" value="SDC25034.1"/>
    <property type="molecule type" value="Genomic_DNA"/>
</dbReference>
<organism evidence="14 15">
    <name type="scientific">Parafannyhessea umbonata</name>
    <dbReference type="NCBI Taxonomy" id="604330"/>
    <lineage>
        <taxon>Bacteria</taxon>
        <taxon>Bacillati</taxon>
        <taxon>Actinomycetota</taxon>
        <taxon>Coriobacteriia</taxon>
        <taxon>Coriobacteriales</taxon>
        <taxon>Atopobiaceae</taxon>
        <taxon>Parafannyhessea</taxon>
    </lineage>
</organism>
<evidence type="ECO:0000256" key="7">
    <source>
        <dbReference type="ARBA" id="ARBA00022777"/>
    </source>
</evidence>
<evidence type="ECO:0000256" key="4">
    <source>
        <dbReference type="ARBA" id="ARBA00022553"/>
    </source>
</evidence>
<dbReference type="Gene3D" id="1.10.287.130">
    <property type="match status" value="1"/>
</dbReference>
<feature type="compositionally biased region" description="Basic and acidic residues" evidence="11">
    <location>
        <begin position="414"/>
        <end position="423"/>
    </location>
</feature>
<evidence type="ECO:0000259" key="13">
    <source>
        <dbReference type="PROSITE" id="PS50109"/>
    </source>
</evidence>
<feature type="transmembrane region" description="Helical" evidence="12">
    <location>
        <begin position="7"/>
        <end position="29"/>
    </location>
</feature>
<dbReference type="RefSeq" id="WP_090845917.1">
    <property type="nucleotide sequence ID" value="NZ_FMZL01000006.1"/>
</dbReference>
<dbReference type="InterPro" id="IPR003661">
    <property type="entry name" value="HisK_dim/P_dom"/>
</dbReference>
<evidence type="ECO:0000313" key="15">
    <source>
        <dbReference type="Proteomes" id="UP000198528"/>
    </source>
</evidence>
<accession>A0A1G6K233</accession>
<evidence type="ECO:0000256" key="6">
    <source>
        <dbReference type="ARBA" id="ARBA00022692"/>
    </source>
</evidence>
<dbReference type="InterPro" id="IPR004358">
    <property type="entry name" value="Sig_transdc_His_kin-like_C"/>
</dbReference>
<dbReference type="InterPro" id="IPR036097">
    <property type="entry name" value="HisK_dim/P_sf"/>
</dbReference>
<evidence type="ECO:0000256" key="2">
    <source>
        <dbReference type="ARBA" id="ARBA00004236"/>
    </source>
</evidence>
<comment type="catalytic activity">
    <reaction evidence="1">
        <text>ATP + protein L-histidine = ADP + protein N-phospho-L-histidine.</text>
        <dbReference type="EC" id="2.7.13.3"/>
    </reaction>
</comment>
<dbReference type="PANTHER" id="PTHR45436:SF5">
    <property type="entry name" value="SENSOR HISTIDINE KINASE TRCS"/>
    <property type="match status" value="1"/>
</dbReference>
<evidence type="ECO:0000256" key="3">
    <source>
        <dbReference type="ARBA" id="ARBA00012438"/>
    </source>
</evidence>
<keyword evidence="5" id="KW-0808">Transferase</keyword>
<evidence type="ECO:0000256" key="11">
    <source>
        <dbReference type="SAM" id="MobiDB-lite"/>
    </source>
</evidence>
<evidence type="ECO:0000256" key="8">
    <source>
        <dbReference type="ARBA" id="ARBA00022989"/>
    </source>
</evidence>
<evidence type="ECO:0000256" key="1">
    <source>
        <dbReference type="ARBA" id="ARBA00000085"/>
    </source>
</evidence>
<dbReference type="CDD" id="cd00082">
    <property type="entry name" value="HisKA"/>
    <property type="match status" value="1"/>
</dbReference>
<dbReference type="InterPro" id="IPR036890">
    <property type="entry name" value="HATPase_C_sf"/>
</dbReference>
<dbReference type="Gene3D" id="3.30.565.10">
    <property type="entry name" value="Histidine kinase-like ATPase, C-terminal domain"/>
    <property type="match status" value="1"/>
</dbReference>
<dbReference type="GO" id="GO:0005886">
    <property type="term" value="C:plasma membrane"/>
    <property type="evidence" value="ECO:0007669"/>
    <property type="project" value="UniProtKB-SubCell"/>
</dbReference>
<keyword evidence="15" id="KW-1185">Reference proteome</keyword>
<proteinExistence type="predicted"/>
<dbReference type="SMART" id="SM00388">
    <property type="entry name" value="HisKA"/>
    <property type="match status" value="1"/>
</dbReference>
<keyword evidence="9" id="KW-0902">Two-component regulatory system</keyword>
<sequence>MERRLRIQLTLSVLASLVVLLGVMFLGTYMTRRAQVDADADKSIDTIVEEGGELPKDLSRYSNSKIEGFYEMRYLVTRVASDGTLEETNLDHVATIDEGEAQAMVRCALSRGGDRGYVEKFRYGVRAEKDGTKVVVLLDRARQLEALNASIASELKIYGAGVVAVTVIFLLLSKRIVQPIVRAHESQRQFVIDAGHDLRTPLSIISADADVLAMDVGESEWIDDIKSQVDVMSGLTESLIVLSRASTANERDAGVVNLSDVVAREGRGFKSRTLTEGHPLASDVCDGVYVRGNEQYLQRMVGALIDNALKYSVDGGPIEVRLERHLHQAELSVRNATEGVDPKEVGRWFGRFYQSDRARTHEAGGYGIGLSMVEAVARAHGGKARAEAEADGSSVTMVVTLPTTRDPTQRTRRHETEGGSDER</sequence>
<dbReference type="InterPro" id="IPR050428">
    <property type="entry name" value="TCS_sensor_his_kinase"/>
</dbReference>
<dbReference type="Pfam" id="PF02518">
    <property type="entry name" value="HATPase_c"/>
    <property type="match status" value="1"/>
</dbReference>
<evidence type="ECO:0000256" key="10">
    <source>
        <dbReference type="ARBA" id="ARBA00023136"/>
    </source>
</evidence>
<evidence type="ECO:0000313" key="14">
    <source>
        <dbReference type="EMBL" id="SDC25034.1"/>
    </source>
</evidence>
<dbReference type="EC" id="2.7.13.3" evidence="3"/>
<evidence type="ECO:0000256" key="9">
    <source>
        <dbReference type="ARBA" id="ARBA00023012"/>
    </source>
</evidence>
<dbReference type="Proteomes" id="UP000198528">
    <property type="component" value="Unassembled WGS sequence"/>
</dbReference>
<keyword evidence="8 12" id="KW-1133">Transmembrane helix</keyword>
<dbReference type="InterPro" id="IPR005467">
    <property type="entry name" value="His_kinase_dom"/>
</dbReference>
<keyword evidence="6 12" id="KW-0812">Transmembrane</keyword>
<dbReference type="PANTHER" id="PTHR45436">
    <property type="entry name" value="SENSOR HISTIDINE KINASE YKOH"/>
    <property type="match status" value="1"/>
</dbReference>
<dbReference type="GO" id="GO:0000155">
    <property type="term" value="F:phosphorelay sensor kinase activity"/>
    <property type="evidence" value="ECO:0007669"/>
    <property type="project" value="InterPro"/>
</dbReference>
<dbReference type="SMART" id="SM00387">
    <property type="entry name" value="HATPase_c"/>
    <property type="match status" value="1"/>
</dbReference>
<dbReference type="STRING" id="604330.SAMN04489857_1416"/>
<gene>
    <name evidence="14" type="ORF">SAMN04487824_10675</name>
</gene>
<evidence type="ECO:0000256" key="12">
    <source>
        <dbReference type="SAM" id="Phobius"/>
    </source>
</evidence>
<feature type="region of interest" description="Disordered" evidence="11">
    <location>
        <begin position="401"/>
        <end position="423"/>
    </location>
</feature>
<reference evidence="15" key="1">
    <citation type="submission" date="2016-10" db="EMBL/GenBank/DDBJ databases">
        <authorList>
            <person name="Varghese N."/>
            <person name="Submissions S."/>
        </authorList>
    </citation>
    <scope>NUCLEOTIDE SEQUENCE [LARGE SCALE GENOMIC DNA]</scope>
    <source>
        <strain evidence="15">DSM 22619</strain>
    </source>
</reference>